<feature type="region of interest" description="Disordered" evidence="1">
    <location>
        <begin position="417"/>
        <end position="456"/>
    </location>
</feature>
<gene>
    <name evidence="2" type="ORF">BXZ70DRAFT_938494</name>
</gene>
<name>A0A8K0UNM1_9AGAR</name>
<comment type="caution">
    <text evidence="2">The sequence shown here is derived from an EMBL/GenBank/DDBJ whole genome shotgun (WGS) entry which is preliminary data.</text>
</comment>
<dbReference type="AlphaFoldDB" id="A0A8K0UNM1"/>
<evidence type="ECO:0000313" key="2">
    <source>
        <dbReference type="EMBL" id="KAH8100201.1"/>
    </source>
</evidence>
<feature type="compositionally biased region" description="Basic residues" evidence="1">
    <location>
        <begin position="171"/>
        <end position="181"/>
    </location>
</feature>
<accession>A0A8K0UNM1</accession>
<sequence length="491" mass="53897">MQLASSGARALVKGYKASSMPGRSIHIPAYVPRPTTKPTSSTVQGIFKRTRTLLTSFVSHLTTPGTFGRSVNVSGVGRSLYPPQTHARTFHQGLSFPARYTLGRTLHSPSLPRAHPVPRSITQVGLGTARNFSTGRPVFQSLADNVPIVGRALWEADIEVKTMEKRARFLPKKQVKARKPSRKEMYRPRPVQQSLAAEKETEEAIQKTELDHYFPATPEPEVTTYLLIPLAPTPTNRLPLRDSPHLHSSTHPLLPFSVIASLHSDHATHSLRVSTIFARLDESRVFDDVGVSCSAYGDPSGQCTVLEVKFDGWSEHRVRSVLGEAGMGWCVLEEVCKEDEMKEKADMEELLSNMDSDENFTRPSSPGAIDPSTSFVLPTLDFSASFPAQSNVWSPPGVPSTPLSDLAFHNDWTSSVNQSESDALSDSDSDMEMGSISSWSDNMTPVSSPPLSRSTSFGSETGWMGVGFSSQFASQVARSDVDWAEPRDDFF</sequence>
<protein>
    <submittedName>
        <fullName evidence="2">Uncharacterized protein</fullName>
    </submittedName>
</protein>
<evidence type="ECO:0000256" key="1">
    <source>
        <dbReference type="SAM" id="MobiDB-lite"/>
    </source>
</evidence>
<dbReference type="EMBL" id="JAEVFJ010000016">
    <property type="protein sequence ID" value="KAH8100201.1"/>
    <property type="molecule type" value="Genomic_DNA"/>
</dbReference>
<proteinExistence type="predicted"/>
<dbReference type="OrthoDB" id="2585251at2759"/>
<organism evidence="2 3">
    <name type="scientific">Cristinia sonorae</name>
    <dbReference type="NCBI Taxonomy" id="1940300"/>
    <lineage>
        <taxon>Eukaryota</taxon>
        <taxon>Fungi</taxon>
        <taxon>Dikarya</taxon>
        <taxon>Basidiomycota</taxon>
        <taxon>Agaricomycotina</taxon>
        <taxon>Agaricomycetes</taxon>
        <taxon>Agaricomycetidae</taxon>
        <taxon>Agaricales</taxon>
        <taxon>Pleurotineae</taxon>
        <taxon>Stephanosporaceae</taxon>
        <taxon>Cristinia</taxon>
    </lineage>
</organism>
<feature type="compositionally biased region" description="Polar residues" evidence="1">
    <location>
        <begin position="435"/>
        <end position="456"/>
    </location>
</feature>
<feature type="region of interest" description="Disordered" evidence="1">
    <location>
        <begin position="171"/>
        <end position="199"/>
    </location>
</feature>
<keyword evidence="3" id="KW-1185">Reference proteome</keyword>
<dbReference type="Proteomes" id="UP000813824">
    <property type="component" value="Unassembled WGS sequence"/>
</dbReference>
<evidence type="ECO:0000313" key="3">
    <source>
        <dbReference type="Proteomes" id="UP000813824"/>
    </source>
</evidence>
<reference evidence="2" key="1">
    <citation type="journal article" date="2021" name="New Phytol.">
        <title>Evolutionary innovations through gain and loss of genes in the ectomycorrhizal Boletales.</title>
        <authorList>
            <person name="Wu G."/>
            <person name="Miyauchi S."/>
            <person name="Morin E."/>
            <person name="Kuo A."/>
            <person name="Drula E."/>
            <person name="Varga T."/>
            <person name="Kohler A."/>
            <person name="Feng B."/>
            <person name="Cao Y."/>
            <person name="Lipzen A."/>
            <person name="Daum C."/>
            <person name="Hundley H."/>
            <person name="Pangilinan J."/>
            <person name="Johnson J."/>
            <person name="Barry K."/>
            <person name="LaButti K."/>
            <person name="Ng V."/>
            <person name="Ahrendt S."/>
            <person name="Min B."/>
            <person name="Choi I.G."/>
            <person name="Park H."/>
            <person name="Plett J.M."/>
            <person name="Magnuson J."/>
            <person name="Spatafora J.W."/>
            <person name="Nagy L.G."/>
            <person name="Henrissat B."/>
            <person name="Grigoriev I.V."/>
            <person name="Yang Z.L."/>
            <person name="Xu J."/>
            <person name="Martin F.M."/>
        </authorList>
    </citation>
    <scope>NUCLEOTIDE SEQUENCE</scope>
    <source>
        <strain evidence="2">KKN 215</strain>
    </source>
</reference>